<keyword evidence="6 8" id="KW-0460">Magnesium</keyword>
<evidence type="ECO:0000259" key="10">
    <source>
        <dbReference type="SMART" id="SM00990"/>
    </source>
</evidence>
<dbReference type="GO" id="GO:0004528">
    <property type="term" value="F:phosphodiesterase I activity"/>
    <property type="evidence" value="ECO:0007669"/>
    <property type="project" value="UniProtKB-EC"/>
</dbReference>
<evidence type="ECO:0000256" key="6">
    <source>
        <dbReference type="ARBA" id="ARBA00022842"/>
    </source>
</evidence>
<evidence type="ECO:0000256" key="1">
    <source>
        <dbReference type="ARBA" id="ARBA00000983"/>
    </source>
</evidence>
<feature type="region of interest" description="Disordered" evidence="9">
    <location>
        <begin position="168"/>
        <end position="235"/>
    </location>
</feature>
<dbReference type="CDD" id="cd22326">
    <property type="entry name" value="FAN1-like"/>
    <property type="match status" value="1"/>
</dbReference>
<gene>
    <name evidence="11" type="ORF">BMF94_0185</name>
</gene>
<evidence type="ECO:0000256" key="3">
    <source>
        <dbReference type="ARBA" id="ARBA00022722"/>
    </source>
</evidence>
<feature type="domain" description="VRR-NUC" evidence="10">
    <location>
        <begin position="760"/>
        <end position="867"/>
    </location>
</feature>
<evidence type="ECO:0000313" key="11">
    <source>
        <dbReference type="EMBL" id="POY76595.1"/>
    </source>
</evidence>
<evidence type="ECO:0000313" key="12">
    <source>
        <dbReference type="Proteomes" id="UP000237144"/>
    </source>
</evidence>
<evidence type="ECO:0000256" key="2">
    <source>
        <dbReference type="ARBA" id="ARBA00005533"/>
    </source>
</evidence>
<dbReference type="Gene3D" id="3.40.1350.10">
    <property type="match status" value="1"/>
</dbReference>
<dbReference type="GO" id="GO:0005634">
    <property type="term" value="C:nucleus"/>
    <property type="evidence" value="ECO:0007669"/>
    <property type="project" value="UniProtKB-SubCell"/>
</dbReference>
<reference evidence="11 12" key="1">
    <citation type="journal article" date="2018" name="Front. Microbiol.">
        <title>Prospects for Fungal Bioremediation of Acidic Radioactive Waste Sites: Characterization and Genome Sequence of Rhodotorula taiwanensis MD1149.</title>
        <authorList>
            <person name="Tkavc R."/>
            <person name="Matrosova V.Y."/>
            <person name="Grichenko O.E."/>
            <person name="Gostincar C."/>
            <person name="Volpe R.P."/>
            <person name="Klimenkova P."/>
            <person name="Gaidamakova E.K."/>
            <person name="Zhou C.E."/>
            <person name="Stewart B.J."/>
            <person name="Lyman M.G."/>
            <person name="Malfatti S.A."/>
            <person name="Rubinfeld B."/>
            <person name="Courtot M."/>
            <person name="Singh J."/>
            <person name="Dalgard C.L."/>
            <person name="Hamilton T."/>
            <person name="Frey K.G."/>
            <person name="Gunde-Cimerman N."/>
            <person name="Dugan L."/>
            <person name="Daly M.J."/>
        </authorList>
    </citation>
    <scope>NUCLEOTIDE SEQUENCE [LARGE SCALE GENOMIC DNA]</scope>
    <source>
        <strain evidence="11 12">MD1149</strain>
    </source>
</reference>
<comment type="catalytic activity">
    <reaction evidence="1 8">
        <text>Hydrolytically removes 5'-nucleotides successively from the 3'-hydroxy termini of 3'-hydroxy-terminated oligonucleotides.</text>
        <dbReference type="EC" id="3.1.4.1"/>
    </reaction>
</comment>
<sequence length="968" mass="108031">MDAPLSDLLAPGEHGDSTPPPPAALDHLEPEQRVSFYVQAVDEMIDAVLEHEGFLFDPVELDALNRFRSLPYQSRYLFSRLLLRKHAWIRRSSILNSTSYKRDISDLAEACEGLCKEVGPIKVDVEAGPSGLSTKEKDEIKQRSASPPAFALVLPAVESAKADSGVIDLTLSDSDDDGDDKKPLKRRRNGDPITTPTKPKLESKPPDLPRTPPSRPSPRKLVSDDGSPPPDLSHFAHDTQHLLKEPPEAILALLSSDELKSLGKKMKVPVGSAAPRGEWIKGLLRTSNQSTLSFFVAKPTAPSPESAGMERKLSTGTVGVGYDSKGNKLKQSSVVSNHALKLIGDVVRLSPSALKLFGRLSLVYHRTAYSSPSGGLSASSPLTMSLLARFGKRRYPKYIVSRSWALFASRQMLREFEAAMQIEKLLEECLDGLYGPGAPKRIDKETRQEKLTRYRRGTEIWESIEDEWRRLCSEAELEMKIKEEVDEAGERRLYYRRRFHPGWPLSRAAYKAAACYAKLGNHDAEVEILRHLLSQTSFRRGKRGDWYDRLALVLMRYPLGDEARLLAKWGIKTETEDGEPKVEPELQGSKKEKKDKMLRARREEALALCEKGLADPYTHLIYKSSLQRRIARLESALEVPQEERRAFNVLLAKATPRTMEGERIDLPTIGRKSVWRASDGEEVSVEGLCLEHFHSENGVLTMIFALIFWDILFAPVDGVFETPFQTAPLDLATDAFSIVRRPAINERLAAVARGDGPSLLKETDDRERPLETFAVGIRWERYTQEDLLEIVECMGPQALAAVLTVFVEEYGHRTGGIPDLCLWNPATSEVLFSEIKGPGDQLSETQKVWIDVLLAAGVGVEVVKVIETKERRDEAPDDEDGEDEEATNGDEAANGKKRKKRKTSTKAASTRARSRSRSESVKKEGTPVRKRPAARSKRSRSGRGAKTAEETIEEEGVETQELVLFDSD</sequence>
<feature type="region of interest" description="Disordered" evidence="9">
    <location>
        <begin position="1"/>
        <end position="24"/>
    </location>
</feature>
<feature type="region of interest" description="Disordered" evidence="9">
    <location>
        <begin position="125"/>
        <end position="144"/>
    </location>
</feature>
<organism evidence="11 12">
    <name type="scientific">Rhodotorula taiwanensis</name>
    <dbReference type="NCBI Taxonomy" id="741276"/>
    <lineage>
        <taxon>Eukaryota</taxon>
        <taxon>Fungi</taxon>
        <taxon>Dikarya</taxon>
        <taxon>Basidiomycota</taxon>
        <taxon>Pucciniomycotina</taxon>
        <taxon>Microbotryomycetes</taxon>
        <taxon>Sporidiobolales</taxon>
        <taxon>Sporidiobolaceae</taxon>
        <taxon>Rhodotorula</taxon>
    </lineage>
</organism>
<dbReference type="EC" id="3.1.4.1" evidence="8"/>
<evidence type="ECO:0000256" key="8">
    <source>
        <dbReference type="RuleBase" id="RU365033"/>
    </source>
</evidence>
<dbReference type="STRING" id="741276.A0A2S5BIL2"/>
<dbReference type="Pfam" id="PF21170">
    <property type="entry name" value="FAN1_TPR"/>
    <property type="match status" value="1"/>
</dbReference>
<evidence type="ECO:0000256" key="5">
    <source>
        <dbReference type="ARBA" id="ARBA00022801"/>
    </source>
</evidence>
<feature type="compositionally biased region" description="Basic residues" evidence="9">
    <location>
        <begin position="895"/>
        <end position="904"/>
    </location>
</feature>
<dbReference type="SMART" id="SM00990">
    <property type="entry name" value="VRR_NUC"/>
    <property type="match status" value="1"/>
</dbReference>
<dbReference type="GO" id="GO:0070336">
    <property type="term" value="F:flap-structured DNA binding"/>
    <property type="evidence" value="ECO:0007669"/>
    <property type="project" value="TreeGrafter"/>
</dbReference>
<dbReference type="PANTHER" id="PTHR15749:SF4">
    <property type="entry name" value="FANCONI-ASSOCIATED NUCLEASE 1"/>
    <property type="match status" value="1"/>
</dbReference>
<feature type="compositionally biased region" description="Basic and acidic residues" evidence="9">
    <location>
        <begin position="916"/>
        <end position="927"/>
    </location>
</feature>
<keyword evidence="8" id="KW-0539">Nucleus</keyword>
<keyword evidence="8" id="KW-0234">DNA repair</keyword>
<dbReference type="Proteomes" id="UP000237144">
    <property type="component" value="Unassembled WGS sequence"/>
</dbReference>
<dbReference type="InterPro" id="IPR033315">
    <property type="entry name" value="Fan1-like"/>
</dbReference>
<keyword evidence="5 8" id="KW-0378">Hydrolase</keyword>
<accession>A0A2S5BIL2</accession>
<name>A0A2S5BIL2_9BASI</name>
<dbReference type="InterPro" id="IPR011856">
    <property type="entry name" value="tRNA_endonuc-like_dom_sf"/>
</dbReference>
<keyword evidence="4 8" id="KW-0479">Metal-binding</keyword>
<comment type="subcellular location">
    <subcellularLocation>
        <location evidence="8">Nucleus</location>
    </subcellularLocation>
</comment>
<feature type="compositionally biased region" description="Acidic residues" evidence="9">
    <location>
        <begin position="875"/>
        <end position="888"/>
    </location>
</feature>
<comment type="caution">
    <text evidence="11">The sequence shown here is derived from an EMBL/GenBank/DDBJ whole genome shotgun (WGS) entry which is preliminary data.</text>
</comment>
<dbReference type="InterPro" id="IPR049132">
    <property type="entry name" value="FAN1-like_euk"/>
</dbReference>
<keyword evidence="8" id="KW-0227">DNA damage</keyword>
<evidence type="ECO:0000256" key="7">
    <source>
        <dbReference type="ARBA" id="ARBA00023211"/>
    </source>
</evidence>
<evidence type="ECO:0000256" key="9">
    <source>
        <dbReference type="SAM" id="MobiDB-lite"/>
    </source>
</evidence>
<keyword evidence="7 8" id="KW-0464">Manganese</keyword>
<dbReference type="InterPro" id="IPR049126">
    <property type="entry name" value="FAN1-like_TPR"/>
</dbReference>
<feature type="compositionally biased region" description="Basic residues" evidence="9">
    <location>
        <begin position="928"/>
        <end position="943"/>
    </location>
</feature>
<protein>
    <recommendedName>
        <fullName evidence="8">Fanconi-associated nuclease</fullName>
        <ecNumber evidence="8">3.1.4.1</ecNumber>
    </recommendedName>
</protein>
<dbReference type="GO" id="GO:0008409">
    <property type="term" value="F:5'-3' exonuclease activity"/>
    <property type="evidence" value="ECO:0007669"/>
    <property type="project" value="TreeGrafter"/>
</dbReference>
<dbReference type="InterPro" id="IPR014883">
    <property type="entry name" value="VRR_NUC"/>
</dbReference>
<dbReference type="EMBL" id="PJQD01000002">
    <property type="protein sequence ID" value="POY76595.1"/>
    <property type="molecule type" value="Genomic_DNA"/>
</dbReference>
<dbReference type="GO" id="GO:0046872">
    <property type="term" value="F:metal ion binding"/>
    <property type="evidence" value="ECO:0007669"/>
    <property type="project" value="UniProtKB-KW"/>
</dbReference>
<dbReference type="Pfam" id="PF08774">
    <property type="entry name" value="VRR_NUC"/>
    <property type="match status" value="1"/>
</dbReference>
<dbReference type="OrthoDB" id="258143at2759"/>
<dbReference type="GO" id="GO:0036297">
    <property type="term" value="P:interstrand cross-link repair"/>
    <property type="evidence" value="ECO:0007669"/>
    <property type="project" value="InterPro"/>
</dbReference>
<keyword evidence="12" id="KW-1185">Reference proteome</keyword>
<comment type="function">
    <text evidence="8">Nuclease required for the repair of DNA interstrand cross-links (ICL). Acts as a 5'-3' exonuclease that anchors at a cut end of DNA and cleaves DNA successively at every third nucleotide, allowing to excise an ICL from one strand through flanking incisions.</text>
</comment>
<comment type="cofactor">
    <cofactor evidence="8">
        <name>Mg(2+)</name>
        <dbReference type="ChEBI" id="CHEBI:18420"/>
    </cofactor>
    <cofactor evidence="8">
        <name>Mn(2+)</name>
        <dbReference type="ChEBI" id="CHEBI:29035"/>
    </cofactor>
</comment>
<dbReference type="PANTHER" id="PTHR15749">
    <property type="entry name" value="FANCONI-ASSOCIATED NUCLEASE 1"/>
    <property type="match status" value="1"/>
</dbReference>
<dbReference type="GO" id="GO:0017108">
    <property type="term" value="F:5'-flap endonuclease activity"/>
    <property type="evidence" value="ECO:0007669"/>
    <property type="project" value="TreeGrafter"/>
</dbReference>
<feature type="region of interest" description="Disordered" evidence="9">
    <location>
        <begin position="871"/>
        <end position="968"/>
    </location>
</feature>
<keyword evidence="3 8" id="KW-0540">Nuclease</keyword>
<comment type="similarity">
    <text evidence="2 8">Belongs to the FAN1 family.</text>
</comment>
<evidence type="ECO:0000256" key="4">
    <source>
        <dbReference type="ARBA" id="ARBA00022723"/>
    </source>
</evidence>
<proteinExistence type="inferred from homology"/>
<dbReference type="AlphaFoldDB" id="A0A2S5BIL2"/>